<organism evidence="1 2">
    <name type="scientific">Tetranychus urticae</name>
    <name type="common">Two-spotted spider mite</name>
    <dbReference type="NCBI Taxonomy" id="32264"/>
    <lineage>
        <taxon>Eukaryota</taxon>
        <taxon>Metazoa</taxon>
        <taxon>Ecdysozoa</taxon>
        <taxon>Arthropoda</taxon>
        <taxon>Chelicerata</taxon>
        <taxon>Arachnida</taxon>
        <taxon>Acari</taxon>
        <taxon>Acariformes</taxon>
        <taxon>Trombidiformes</taxon>
        <taxon>Prostigmata</taxon>
        <taxon>Eleutherengona</taxon>
        <taxon>Raphignathae</taxon>
        <taxon>Tetranychoidea</taxon>
        <taxon>Tetranychidae</taxon>
        <taxon>Tetranychus</taxon>
    </lineage>
</organism>
<protein>
    <submittedName>
        <fullName evidence="1">Uncharacterized protein</fullName>
    </submittedName>
</protein>
<proteinExistence type="predicted"/>
<dbReference type="AlphaFoldDB" id="T1JT39"/>
<accession>T1JT39</accession>
<evidence type="ECO:0000313" key="1">
    <source>
        <dbReference type="EnsemblMetazoa" id="tetur01g12760.1"/>
    </source>
</evidence>
<dbReference type="Proteomes" id="UP000015104">
    <property type="component" value="Unassembled WGS sequence"/>
</dbReference>
<name>T1JT39_TETUR</name>
<dbReference type="EMBL" id="CAEY01000472">
    <property type="status" value="NOT_ANNOTATED_CDS"/>
    <property type="molecule type" value="Genomic_DNA"/>
</dbReference>
<dbReference type="EnsemblMetazoa" id="tetur01g12760.1">
    <property type="protein sequence ID" value="tetur01g12760.1"/>
    <property type="gene ID" value="tetur01g12760"/>
</dbReference>
<reference evidence="1" key="2">
    <citation type="submission" date="2015-06" db="UniProtKB">
        <authorList>
            <consortium name="EnsemblMetazoa"/>
        </authorList>
    </citation>
    <scope>IDENTIFICATION</scope>
</reference>
<keyword evidence="2" id="KW-1185">Reference proteome</keyword>
<evidence type="ECO:0000313" key="2">
    <source>
        <dbReference type="Proteomes" id="UP000015104"/>
    </source>
</evidence>
<sequence>MDGKIRIAEDFMNANVEASYVDVTYQEEAEFIILQYQFAANPQVFNNFYDV</sequence>
<reference evidence="2" key="1">
    <citation type="submission" date="2011-08" db="EMBL/GenBank/DDBJ databases">
        <authorList>
            <person name="Rombauts S."/>
        </authorList>
    </citation>
    <scope>NUCLEOTIDE SEQUENCE</scope>
    <source>
        <strain evidence="2">London</strain>
    </source>
</reference>
<dbReference type="HOGENOM" id="CLU_3108992_0_0_1"/>